<evidence type="ECO:0000313" key="1">
    <source>
        <dbReference type="EMBL" id="MFC3387512.1"/>
    </source>
</evidence>
<keyword evidence="1" id="KW-0378">Hydrolase</keyword>
<reference evidence="2" key="1">
    <citation type="journal article" date="2019" name="Int. J. Syst. Evol. Microbiol.">
        <title>The Global Catalogue of Microorganisms (GCM) 10K type strain sequencing project: providing services to taxonomists for standard genome sequencing and annotation.</title>
        <authorList>
            <consortium name="The Broad Institute Genomics Platform"/>
            <consortium name="The Broad Institute Genome Sequencing Center for Infectious Disease"/>
            <person name="Wu L."/>
            <person name="Ma J."/>
        </authorList>
    </citation>
    <scope>NUCLEOTIDE SEQUENCE [LARGE SCALE GENOMIC DNA]</scope>
    <source>
        <strain evidence="2">CCM 7756</strain>
    </source>
</reference>
<protein>
    <submittedName>
        <fullName evidence="1">NUDIX hydrolase</fullName>
    </submittedName>
</protein>
<evidence type="ECO:0000313" key="2">
    <source>
        <dbReference type="Proteomes" id="UP001595637"/>
    </source>
</evidence>
<sequence>MNIELLKTFDEEGQFLGIAPREEVHSKGLWYETFHCWFISKSNDRSFIHFQIRSKNKKDYPNKLDISSAGHLLSNERIEDGIREVHEELGVNVLLDDLIYVGKIPDKIIEQNIIDKEYGHVYLYFLPDNARTDYKFEDGEVSGIVRIELELFERLWFNNLKNVRAYSLTVDDDNKMQEKNTLVVKSDFLPHADSYIHTVLQRIKNI</sequence>
<organism evidence="1 2">
    <name type="scientific">Salinicoccus sesuvii</name>
    <dbReference type="NCBI Taxonomy" id="868281"/>
    <lineage>
        <taxon>Bacteria</taxon>
        <taxon>Bacillati</taxon>
        <taxon>Bacillota</taxon>
        <taxon>Bacilli</taxon>
        <taxon>Bacillales</taxon>
        <taxon>Staphylococcaceae</taxon>
        <taxon>Salinicoccus</taxon>
    </lineage>
</organism>
<dbReference type="PANTHER" id="PTHR10885">
    <property type="entry name" value="ISOPENTENYL-DIPHOSPHATE DELTA-ISOMERASE"/>
    <property type="match status" value="1"/>
</dbReference>
<name>A0ABV7N1Q2_9STAP</name>
<dbReference type="Proteomes" id="UP001595637">
    <property type="component" value="Unassembled WGS sequence"/>
</dbReference>
<dbReference type="InterPro" id="IPR015797">
    <property type="entry name" value="NUDIX_hydrolase-like_dom_sf"/>
</dbReference>
<dbReference type="CDD" id="cd04692">
    <property type="entry name" value="NUDIX_Hydrolase"/>
    <property type="match status" value="1"/>
</dbReference>
<keyword evidence="2" id="KW-1185">Reference proteome</keyword>
<dbReference type="EMBL" id="JBHRVQ010000001">
    <property type="protein sequence ID" value="MFC3387512.1"/>
    <property type="molecule type" value="Genomic_DNA"/>
</dbReference>
<dbReference type="PANTHER" id="PTHR10885:SF0">
    <property type="entry name" value="ISOPENTENYL-DIPHOSPHATE DELTA-ISOMERASE"/>
    <property type="match status" value="1"/>
</dbReference>
<accession>A0ABV7N1Q2</accession>
<comment type="caution">
    <text evidence="1">The sequence shown here is derived from an EMBL/GenBank/DDBJ whole genome shotgun (WGS) entry which is preliminary data.</text>
</comment>
<gene>
    <name evidence="1" type="ORF">ACFOEO_02720</name>
</gene>
<dbReference type="SUPFAM" id="SSF55811">
    <property type="entry name" value="Nudix"/>
    <property type="match status" value="1"/>
</dbReference>
<dbReference type="Gene3D" id="3.90.79.10">
    <property type="entry name" value="Nucleoside Triphosphate Pyrophosphohydrolase"/>
    <property type="match status" value="1"/>
</dbReference>
<dbReference type="RefSeq" id="WP_380651518.1">
    <property type="nucleotide sequence ID" value="NZ_JBHRVQ010000001.1"/>
</dbReference>
<dbReference type="GO" id="GO:0016787">
    <property type="term" value="F:hydrolase activity"/>
    <property type="evidence" value="ECO:0007669"/>
    <property type="project" value="UniProtKB-KW"/>
</dbReference>
<proteinExistence type="predicted"/>